<dbReference type="RefSeq" id="WP_189213953.1">
    <property type="nucleotide sequence ID" value="NZ_BMRB01000008.1"/>
</dbReference>
<dbReference type="InterPro" id="IPR021005">
    <property type="entry name" value="Znf_CGNR"/>
</dbReference>
<accession>A0A918GRJ9</accession>
<dbReference type="PANTHER" id="PTHR35525:SF3">
    <property type="entry name" value="BLL6575 PROTEIN"/>
    <property type="match status" value="1"/>
</dbReference>
<reference evidence="2" key="2">
    <citation type="submission" date="2020-09" db="EMBL/GenBank/DDBJ databases">
        <authorList>
            <person name="Sun Q."/>
            <person name="Ohkuma M."/>
        </authorList>
    </citation>
    <scope>NUCLEOTIDE SEQUENCE</scope>
    <source>
        <strain evidence="2">JCM 3276</strain>
    </source>
</reference>
<sequence>MADEIADLLPDEPLPIRLMNTVWADRDGRHDDLATAAGLRRWLAGAGFEPAPKADLAAFVRLRDALRRIAAHVTADSRERAASAMADLDAAIAELNSVAVARTPVLVRRDTGLVLDWETTARGAEHALAAIGLAAAHLFTGEAATTLRACYGPGCVLYFRKDHSRREWCSSGCGNRARAARHYERHRAGKST</sequence>
<dbReference type="Gene3D" id="1.10.3300.10">
    <property type="entry name" value="Jann2411-like domain"/>
    <property type="match status" value="1"/>
</dbReference>
<feature type="domain" description="Zinc finger CGNR" evidence="1">
    <location>
        <begin position="147"/>
        <end position="186"/>
    </location>
</feature>
<comment type="caution">
    <text evidence="2">The sequence shown here is derived from an EMBL/GenBank/DDBJ whole genome shotgun (WGS) entry which is preliminary data.</text>
</comment>
<dbReference type="Pfam" id="PF07336">
    <property type="entry name" value="ABATE"/>
    <property type="match status" value="1"/>
</dbReference>
<dbReference type="SUPFAM" id="SSF160904">
    <property type="entry name" value="Jann2411-like"/>
    <property type="match status" value="1"/>
</dbReference>
<evidence type="ECO:0000259" key="1">
    <source>
        <dbReference type="Pfam" id="PF11706"/>
    </source>
</evidence>
<organism evidence="2 3">
    <name type="scientific">Actinokineospora fastidiosa</name>
    <dbReference type="NCBI Taxonomy" id="1816"/>
    <lineage>
        <taxon>Bacteria</taxon>
        <taxon>Bacillati</taxon>
        <taxon>Actinomycetota</taxon>
        <taxon>Actinomycetes</taxon>
        <taxon>Pseudonocardiales</taxon>
        <taxon>Pseudonocardiaceae</taxon>
        <taxon>Actinokineospora</taxon>
    </lineage>
</organism>
<evidence type="ECO:0000313" key="2">
    <source>
        <dbReference type="EMBL" id="GGS56870.1"/>
    </source>
</evidence>
<dbReference type="AlphaFoldDB" id="A0A918GRJ9"/>
<dbReference type="InterPro" id="IPR023286">
    <property type="entry name" value="ABATE_dom_sf"/>
</dbReference>
<dbReference type="InterPro" id="IPR010852">
    <property type="entry name" value="ABATE"/>
</dbReference>
<dbReference type="Proteomes" id="UP000660680">
    <property type="component" value="Unassembled WGS sequence"/>
</dbReference>
<proteinExistence type="predicted"/>
<name>A0A918GRJ9_9PSEU</name>
<dbReference type="EMBL" id="BMRB01000008">
    <property type="protein sequence ID" value="GGS56870.1"/>
    <property type="molecule type" value="Genomic_DNA"/>
</dbReference>
<gene>
    <name evidence="2" type="ORF">GCM10010171_59880</name>
</gene>
<reference evidence="2" key="1">
    <citation type="journal article" date="2014" name="Int. J. Syst. Evol. Microbiol.">
        <title>Complete genome sequence of Corynebacterium casei LMG S-19264T (=DSM 44701T), isolated from a smear-ripened cheese.</title>
        <authorList>
            <consortium name="US DOE Joint Genome Institute (JGI-PGF)"/>
            <person name="Walter F."/>
            <person name="Albersmeier A."/>
            <person name="Kalinowski J."/>
            <person name="Ruckert C."/>
        </authorList>
    </citation>
    <scope>NUCLEOTIDE SEQUENCE</scope>
    <source>
        <strain evidence="2">JCM 3276</strain>
    </source>
</reference>
<keyword evidence="3" id="KW-1185">Reference proteome</keyword>
<evidence type="ECO:0000313" key="3">
    <source>
        <dbReference type="Proteomes" id="UP000660680"/>
    </source>
</evidence>
<dbReference type="Pfam" id="PF11706">
    <property type="entry name" value="zf-CGNR"/>
    <property type="match status" value="1"/>
</dbReference>
<protein>
    <recommendedName>
        <fullName evidence="1">Zinc finger CGNR domain-containing protein</fullName>
    </recommendedName>
</protein>
<dbReference type="PANTHER" id="PTHR35525">
    <property type="entry name" value="BLL6575 PROTEIN"/>
    <property type="match status" value="1"/>
</dbReference>